<dbReference type="AlphaFoldDB" id="A0A0C2SVF5"/>
<reference evidence="7 8" key="1">
    <citation type="submission" date="2014-04" db="EMBL/GenBank/DDBJ databases">
        <title>Evolutionary Origins and Diversification of the Mycorrhizal Mutualists.</title>
        <authorList>
            <consortium name="DOE Joint Genome Institute"/>
            <consortium name="Mycorrhizal Genomics Consortium"/>
            <person name="Kohler A."/>
            <person name="Kuo A."/>
            <person name="Nagy L.G."/>
            <person name="Floudas D."/>
            <person name="Copeland A."/>
            <person name="Barry K.W."/>
            <person name="Cichocki N."/>
            <person name="Veneault-Fourrey C."/>
            <person name="LaButti K."/>
            <person name="Lindquist E.A."/>
            <person name="Lipzen A."/>
            <person name="Lundell T."/>
            <person name="Morin E."/>
            <person name="Murat C."/>
            <person name="Riley R."/>
            <person name="Ohm R."/>
            <person name="Sun H."/>
            <person name="Tunlid A."/>
            <person name="Henrissat B."/>
            <person name="Grigoriev I.V."/>
            <person name="Hibbett D.S."/>
            <person name="Martin F."/>
        </authorList>
    </citation>
    <scope>NUCLEOTIDE SEQUENCE [LARGE SCALE GENOMIC DNA]</scope>
    <source>
        <strain evidence="7 8">Koide BX008</strain>
    </source>
</reference>
<gene>
    <name evidence="7" type="ORF">M378DRAFT_1024687</name>
</gene>
<dbReference type="OrthoDB" id="4215474at2759"/>
<evidence type="ECO:0000256" key="2">
    <source>
        <dbReference type="ARBA" id="ARBA00008766"/>
    </source>
</evidence>
<protein>
    <recommendedName>
        <fullName evidence="6">Aminopeptidase P N-terminal domain-containing protein</fullName>
    </recommendedName>
</protein>
<proteinExistence type="inferred from homology"/>
<dbReference type="SUPFAM" id="SSF53092">
    <property type="entry name" value="Creatinase/prolidase N-terminal domain"/>
    <property type="match status" value="1"/>
</dbReference>
<dbReference type="InterPro" id="IPR000994">
    <property type="entry name" value="Pept_M24"/>
</dbReference>
<accession>A0A0C2SVF5</accession>
<dbReference type="SMART" id="SM01011">
    <property type="entry name" value="AMP_N"/>
    <property type="match status" value="1"/>
</dbReference>
<evidence type="ECO:0000259" key="6">
    <source>
        <dbReference type="SMART" id="SM01011"/>
    </source>
</evidence>
<feature type="domain" description="Aminopeptidase P N-terminal" evidence="6">
    <location>
        <begin position="51"/>
        <end position="190"/>
    </location>
</feature>
<evidence type="ECO:0000313" key="7">
    <source>
        <dbReference type="EMBL" id="KIL67420.1"/>
    </source>
</evidence>
<dbReference type="InterPro" id="IPR036005">
    <property type="entry name" value="Creatinase/aminopeptidase-like"/>
</dbReference>
<dbReference type="GO" id="GO:0030145">
    <property type="term" value="F:manganese ion binding"/>
    <property type="evidence" value="ECO:0007669"/>
    <property type="project" value="InterPro"/>
</dbReference>
<name>A0A0C2SVF5_AMAMK</name>
<evidence type="ECO:0000256" key="5">
    <source>
        <dbReference type="ARBA" id="ARBA00023211"/>
    </source>
</evidence>
<evidence type="ECO:0000256" key="4">
    <source>
        <dbReference type="ARBA" id="ARBA00022801"/>
    </source>
</evidence>
<evidence type="ECO:0000256" key="1">
    <source>
        <dbReference type="ARBA" id="ARBA00001936"/>
    </source>
</evidence>
<dbReference type="Pfam" id="PF00557">
    <property type="entry name" value="Peptidase_M24"/>
    <property type="match status" value="1"/>
</dbReference>
<dbReference type="PANTHER" id="PTHR43226">
    <property type="entry name" value="XAA-PRO AMINOPEPTIDASE 3"/>
    <property type="match status" value="1"/>
</dbReference>
<dbReference type="InterPro" id="IPR052433">
    <property type="entry name" value="X-Pro_dipept-like"/>
</dbReference>
<dbReference type="GO" id="GO:0006508">
    <property type="term" value="P:proteolysis"/>
    <property type="evidence" value="ECO:0007669"/>
    <property type="project" value="TreeGrafter"/>
</dbReference>
<dbReference type="GO" id="GO:0070006">
    <property type="term" value="F:metalloaminopeptidase activity"/>
    <property type="evidence" value="ECO:0007669"/>
    <property type="project" value="InterPro"/>
</dbReference>
<dbReference type="CDD" id="cd01087">
    <property type="entry name" value="Prolidase"/>
    <property type="match status" value="1"/>
</dbReference>
<keyword evidence="4" id="KW-0378">Hydrolase</keyword>
<dbReference type="SUPFAM" id="SSF55920">
    <property type="entry name" value="Creatinase/aminopeptidase"/>
    <property type="match status" value="1"/>
</dbReference>
<dbReference type="Gene3D" id="3.40.350.10">
    <property type="entry name" value="Creatinase/prolidase N-terminal domain"/>
    <property type="match status" value="1"/>
</dbReference>
<dbReference type="InParanoid" id="A0A0C2SVF5"/>
<evidence type="ECO:0000256" key="3">
    <source>
        <dbReference type="ARBA" id="ARBA00022723"/>
    </source>
</evidence>
<organism evidence="7 8">
    <name type="scientific">Amanita muscaria (strain Koide BX008)</name>
    <dbReference type="NCBI Taxonomy" id="946122"/>
    <lineage>
        <taxon>Eukaryota</taxon>
        <taxon>Fungi</taxon>
        <taxon>Dikarya</taxon>
        <taxon>Basidiomycota</taxon>
        <taxon>Agaricomycotina</taxon>
        <taxon>Agaricomycetes</taxon>
        <taxon>Agaricomycetidae</taxon>
        <taxon>Agaricales</taxon>
        <taxon>Pluteineae</taxon>
        <taxon>Amanitaceae</taxon>
        <taxon>Amanita</taxon>
    </lineage>
</organism>
<dbReference type="PANTHER" id="PTHR43226:SF4">
    <property type="entry name" value="XAA-PRO AMINOPEPTIDASE 3"/>
    <property type="match status" value="1"/>
</dbReference>
<dbReference type="EMBL" id="KN818232">
    <property type="protein sequence ID" value="KIL67420.1"/>
    <property type="molecule type" value="Genomic_DNA"/>
</dbReference>
<dbReference type="HOGENOM" id="CLU_017266_1_1_1"/>
<dbReference type="Proteomes" id="UP000054549">
    <property type="component" value="Unassembled WGS sequence"/>
</dbReference>
<dbReference type="InterPro" id="IPR007865">
    <property type="entry name" value="Aminopep_P_N"/>
</dbReference>
<sequence>MYQVCKRIRSRYILRNTFATEAPVVKPSRYGQPVFQSHPHLVLPNELTPGIPAEDYESRRRKLMDMLPDSSVAISVAAPVKYMSNSMSFSYKYRQASDFWYLTGFMEPESAIILEKTPSVPRGYRMTLFCSGRDIDKEKWDGARTSLNDALSIFRADEVQHISLFSSHLKSLLPTFSNIFVDTPESQRHGQFLRRSATSKSLLKYLTSSRDSDNSDCSQVISSIRSSRRKPLSPEVAQLRAIKSPAEQKVMRTAADISGRAHAKTMRFSRPGLTEASLAAHFEYLCSLSGAQRIAYVPVVASGPNALIIHYTHNDHVLQPNEIVLMDAGCEYNGYASDITRSFPASGTFTEPQRDLYSAVLSAQKSLIALCTERANVSLYDLHHLSCRRLREELTQIGFKSLHNGTLERVLYPHFLSHPIGIDLHESSHFDRNASLKDGMVVTIEPGIYVPPASDFPKAFHNIGIRIEDEVLVGKEHPIVLTVSAPKEISDVEGACRGLLGLEPY</sequence>
<dbReference type="Gene3D" id="3.90.230.10">
    <property type="entry name" value="Creatinase/methionine aminopeptidase superfamily"/>
    <property type="match status" value="1"/>
</dbReference>
<comment type="similarity">
    <text evidence="2">Belongs to the peptidase M24B family.</text>
</comment>
<comment type="cofactor">
    <cofactor evidence="1">
        <name>Mn(2+)</name>
        <dbReference type="ChEBI" id="CHEBI:29035"/>
    </cofactor>
</comment>
<dbReference type="STRING" id="946122.A0A0C2SVF5"/>
<dbReference type="FunCoup" id="A0A0C2SVF5">
    <property type="interactions" value="343"/>
</dbReference>
<keyword evidence="5" id="KW-0464">Manganese</keyword>
<dbReference type="InterPro" id="IPR029149">
    <property type="entry name" value="Creatin/AminoP/Spt16_N"/>
</dbReference>
<keyword evidence="3" id="KW-0479">Metal-binding</keyword>
<dbReference type="Pfam" id="PF05195">
    <property type="entry name" value="AMP_N"/>
    <property type="match status" value="1"/>
</dbReference>
<evidence type="ECO:0000313" key="8">
    <source>
        <dbReference type="Proteomes" id="UP000054549"/>
    </source>
</evidence>
<keyword evidence="8" id="KW-1185">Reference proteome</keyword>
<dbReference type="GO" id="GO:0005739">
    <property type="term" value="C:mitochondrion"/>
    <property type="evidence" value="ECO:0007669"/>
    <property type="project" value="TreeGrafter"/>
</dbReference>